<gene>
    <name evidence="4" type="ORF">ACFPIE_14230</name>
</gene>
<accession>A0ABW0FVH8</accession>
<organism evidence="4 5">
    <name type="scientific">Brevundimonas staleyi</name>
    <dbReference type="NCBI Taxonomy" id="74326"/>
    <lineage>
        <taxon>Bacteria</taxon>
        <taxon>Pseudomonadati</taxon>
        <taxon>Pseudomonadota</taxon>
        <taxon>Alphaproteobacteria</taxon>
        <taxon>Caulobacterales</taxon>
        <taxon>Caulobacteraceae</taxon>
        <taxon>Brevundimonas</taxon>
    </lineage>
</organism>
<evidence type="ECO:0000256" key="2">
    <source>
        <dbReference type="SAM" id="MobiDB-lite"/>
    </source>
</evidence>
<dbReference type="SUPFAM" id="SSF48452">
    <property type="entry name" value="TPR-like"/>
    <property type="match status" value="1"/>
</dbReference>
<keyword evidence="3" id="KW-0732">Signal</keyword>
<feature type="chain" id="PRO_5047107297" evidence="3">
    <location>
        <begin position="30"/>
        <end position="272"/>
    </location>
</feature>
<protein>
    <submittedName>
        <fullName evidence="4">Tetratricopeptide repeat protein</fullName>
    </submittedName>
</protein>
<dbReference type="EMBL" id="JBHSLF010000025">
    <property type="protein sequence ID" value="MFC5345078.1"/>
    <property type="molecule type" value="Genomic_DNA"/>
</dbReference>
<dbReference type="Proteomes" id="UP001596152">
    <property type="component" value="Unassembled WGS sequence"/>
</dbReference>
<dbReference type="SMART" id="SM00028">
    <property type="entry name" value="TPR"/>
    <property type="match status" value="4"/>
</dbReference>
<dbReference type="PANTHER" id="PTHR12558:SF33">
    <property type="entry name" value="BLL7664 PROTEIN"/>
    <property type="match status" value="1"/>
</dbReference>
<proteinExistence type="predicted"/>
<feature type="repeat" description="TPR" evidence="1">
    <location>
        <begin position="137"/>
        <end position="170"/>
    </location>
</feature>
<dbReference type="Pfam" id="PF07721">
    <property type="entry name" value="TPR_4"/>
    <property type="match status" value="1"/>
</dbReference>
<dbReference type="RefSeq" id="WP_374038158.1">
    <property type="nucleotide sequence ID" value="NZ_CP169082.1"/>
</dbReference>
<dbReference type="Gene3D" id="1.25.40.10">
    <property type="entry name" value="Tetratricopeptide repeat domain"/>
    <property type="match status" value="1"/>
</dbReference>
<dbReference type="PROSITE" id="PS50005">
    <property type="entry name" value="TPR"/>
    <property type="match status" value="2"/>
</dbReference>
<sequence length="272" mass="29474">MSRTRTQTSLALIALTLAGGVVVATPSLAQTDQARVPATAEQRATYSRLDPLARSVFWSREMEINPADPVAGVKLAEALRQMGQHDQAVTTAQQVLVLQPQNIDAMLELGRAHIARGQAFYGIAALEQAKALAPNDWRPLSLLGVAYQQVRRPDDARAVWNEALRLSPDNAEVMNNAAMAQMTGGDPAGAETLLRRAVAQPNASMQMRLNLAMALGLQGKIGEAEQIIRRDLPPDAAERNLEWLRNQVRPTPAATDGASPTYVRTWSSLQGQ</sequence>
<comment type="caution">
    <text evidence="4">The sequence shown here is derived from an EMBL/GenBank/DDBJ whole genome shotgun (WGS) entry which is preliminary data.</text>
</comment>
<dbReference type="PIRSF" id="PIRSF035836">
    <property type="entry name" value="UCP035836"/>
    <property type="match status" value="1"/>
</dbReference>
<evidence type="ECO:0000256" key="1">
    <source>
        <dbReference type="PROSITE-ProRule" id="PRU00339"/>
    </source>
</evidence>
<dbReference type="InterPro" id="IPR011717">
    <property type="entry name" value="TPR-4"/>
</dbReference>
<dbReference type="InterPro" id="IPR019734">
    <property type="entry name" value="TPR_rpt"/>
</dbReference>
<keyword evidence="1" id="KW-0802">TPR repeat</keyword>
<reference evidence="5" key="1">
    <citation type="journal article" date="2019" name="Int. J. Syst. Evol. Microbiol.">
        <title>The Global Catalogue of Microorganisms (GCM) 10K type strain sequencing project: providing services to taxonomists for standard genome sequencing and annotation.</title>
        <authorList>
            <consortium name="The Broad Institute Genomics Platform"/>
            <consortium name="The Broad Institute Genome Sequencing Center for Infectious Disease"/>
            <person name="Wu L."/>
            <person name="Ma J."/>
        </authorList>
    </citation>
    <scope>NUCLEOTIDE SEQUENCE [LARGE SCALE GENOMIC DNA]</scope>
    <source>
        <strain evidence="5">JCM 12125</strain>
    </source>
</reference>
<feature type="repeat" description="TPR" evidence="1">
    <location>
        <begin position="69"/>
        <end position="102"/>
    </location>
</feature>
<name>A0ABW0FVH8_9CAUL</name>
<dbReference type="Pfam" id="PF13432">
    <property type="entry name" value="TPR_16"/>
    <property type="match status" value="2"/>
</dbReference>
<feature type="compositionally biased region" description="Polar residues" evidence="2">
    <location>
        <begin position="262"/>
        <end position="272"/>
    </location>
</feature>
<dbReference type="InterPro" id="IPR014596">
    <property type="entry name" value="UCP035836"/>
</dbReference>
<evidence type="ECO:0000256" key="3">
    <source>
        <dbReference type="SAM" id="SignalP"/>
    </source>
</evidence>
<evidence type="ECO:0000313" key="5">
    <source>
        <dbReference type="Proteomes" id="UP001596152"/>
    </source>
</evidence>
<feature type="signal peptide" evidence="3">
    <location>
        <begin position="1"/>
        <end position="29"/>
    </location>
</feature>
<dbReference type="InterPro" id="IPR011990">
    <property type="entry name" value="TPR-like_helical_dom_sf"/>
</dbReference>
<evidence type="ECO:0000313" key="4">
    <source>
        <dbReference type="EMBL" id="MFC5345078.1"/>
    </source>
</evidence>
<keyword evidence="5" id="KW-1185">Reference proteome</keyword>
<dbReference type="PANTHER" id="PTHR12558">
    <property type="entry name" value="CELL DIVISION CYCLE 16,23,27"/>
    <property type="match status" value="1"/>
</dbReference>
<feature type="region of interest" description="Disordered" evidence="2">
    <location>
        <begin position="250"/>
        <end position="272"/>
    </location>
</feature>